<feature type="region of interest" description="Disordered" evidence="1">
    <location>
        <begin position="1078"/>
        <end position="1117"/>
    </location>
</feature>
<feature type="compositionally biased region" description="Low complexity" evidence="1">
    <location>
        <begin position="1291"/>
        <end position="1313"/>
    </location>
</feature>
<feature type="region of interest" description="Disordered" evidence="1">
    <location>
        <begin position="1743"/>
        <end position="1775"/>
    </location>
</feature>
<organism evidence="3 4">
    <name type="scientific">Rhypophila decipiens</name>
    <dbReference type="NCBI Taxonomy" id="261697"/>
    <lineage>
        <taxon>Eukaryota</taxon>
        <taxon>Fungi</taxon>
        <taxon>Dikarya</taxon>
        <taxon>Ascomycota</taxon>
        <taxon>Pezizomycotina</taxon>
        <taxon>Sordariomycetes</taxon>
        <taxon>Sordariomycetidae</taxon>
        <taxon>Sordariales</taxon>
        <taxon>Naviculisporaceae</taxon>
        <taxon>Rhypophila</taxon>
    </lineage>
</organism>
<feature type="region of interest" description="Disordered" evidence="1">
    <location>
        <begin position="628"/>
        <end position="773"/>
    </location>
</feature>
<feature type="compositionally biased region" description="Basic and acidic residues" evidence="1">
    <location>
        <begin position="1758"/>
        <end position="1771"/>
    </location>
</feature>
<feature type="compositionally biased region" description="Basic and acidic residues" evidence="1">
    <location>
        <begin position="1078"/>
        <end position="1090"/>
    </location>
</feature>
<feature type="transmembrane region" description="Helical" evidence="2">
    <location>
        <begin position="114"/>
        <end position="134"/>
    </location>
</feature>
<evidence type="ECO:0000256" key="2">
    <source>
        <dbReference type="SAM" id="Phobius"/>
    </source>
</evidence>
<feature type="region of interest" description="Disordered" evidence="1">
    <location>
        <begin position="244"/>
        <end position="281"/>
    </location>
</feature>
<keyword evidence="2" id="KW-0472">Membrane</keyword>
<evidence type="ECO:0000313" key="4">
    <source>
        <dbReference type="Proteomes" id="UP001301769"/>
    </source>
</evidence>
<evidence type="ECO:0000313" key="3">
    <source>
        <dbReference type="EMBL" id="KAK4217259.1"/>
    </source>
</evidence>
<feature type="region of interest" description="Disordered" evidence="1">
    <location>
        <begin position="1205"/>
        <end position="1234"/>
    </location>
</feature>
<feature type="transmembrane region" description="Helical" evidence="2">
    <location>
        <begin position="141"/>
        <end position="171"/>
    </location>
</feature>
<feature type="compositionally biased region" description="Low complexity" evidence="1">
    <location>
        <begin position="1097"/>
        <end position="1108"/>
    </location>
</feature>
<feature type="region of interest" description="Disordered" evidence="1">
    <location>
        <begin position="547"/>
        <end position="601"/>
    </location>
</feature>
<feature type="compositionally biased region" description="Pro residues" evidence="1">
    <location>
        <begin position="565"/>
        <end position="574"/>
    </location>
</feature>
<keyword evidence="2" id="KW-1133">Transmembrane helix</keyword>
<feature type="region of interest" description="Disordered" evidence="1">
    <location>
        <begin position="1368"/>
        <end position="1403"/>
    </location>
</feature>
<feature type="region of interest" description="Disordered" evidence="1">
    <location>
        <begin position="792"/>
        <end position="851"/>
    </location>
</feature>
<feature type="region of interest" description="Disordered" evidence="1">
    <location>
        <begin position="1879"/>
        <end position="1923"/>
    </location>
</feature>
<feature type="transmembrane region" description="Helical" evidence="2">
    <location>
        <begin position="191"/>
        <end position="210"/>
    </location>
</feature>
<feature type="transmembrane region" description="Helical" evidence="2">
    <location>
        <begin position="6"/>
        <end position="30"/>
    </location>
</feature>
<dbReference type="EMBL" id="MU858061">
    <property type="protein sequence ID" value="KAK4217259.1"/>
    <property type="molecule type" value="Genomic_DNA"/>
</dbReference>
<proteinExistence type="predicted"/>
<comment type="caution">
    <text evidence="3">The sequence shown here is derived from an EMBL/GenBank/DDBJ whole genome shotgun (WGS) entry which is preliminary data.</text>
</comment>
<feature type="compositionally biased region" description="Basic and acidic residues" evidence="1">
    <location>
        <begin position="818"/>
        <end position="828"/>
    </location>
</feature>
<gene>
    <name evidence="3" type="ORF">QBC37DRAFT_370214</name>
</gene>
<feature type="transmembrane region" description="Helical" evidence="2">
    <location>
        <begin position="42"/>
        <end position="60"/>
    </location>
</feature>
<name>A0AAN6YDU5_9PEZI</name>
<feature type="compositionally biased region" description="Low complexity" evidence="1">
    <location>
        <begin position="1893"/>
        <end position="1923"/>
    </location>
</feature>
<feature type="region of interest" description="Disordered" evidence="1">
    <location>
        <begin position="458"/>
        <end position="478"/>
    </location>
</feature>
<feature type="transmembrane region" description="Helical" evidence="2">
    <location>
        <begin position="222"/>
        <end position="239"/>
    </location>
</feature>
<reference evidence="3" key="1">
    <citation type="journal article" date="2023" name="Mol. Phylogenet. Evol.">
        <title>Genome-scale phylogeny and comparative genomics of the fungal order Sordariales.</title>
        <authorList>
            <person name="Hensen N."/>
            <person name="Bonometti L."/>
            <person name="Westerberg I."/>
            <person name="Brannstrom I.O."/>
            <person name="Guillou S."/>
            <person name="Cros-Aarteil S."/>
            <person name="Calhoun S."/>
            <person name="Haridas S."/>
            <person name="Kuo A."/>
            <person name="Mondo S."/>
            <person name="Pangilinan J."/>
            <person name="Riley R."/>
            <person name="LaButti K."/>
            <person name="Andreopoulos B."/>
            <person name="Lipzen A."/>
            <person name="Chen C."/>
            <person name="Yan M."/>
            <person name="Daum C."/>
            <person name="Ng V."/>
            <person name="Clum A."/>
            <person name="Steindorff A."/>
            <person name="Ohm R.A."/>
            <person name="Martin F."/>
            <person name="Silar P."/>
            <person name="Natvig D.O."/>
            <person name="Lalanne C."/>
            <person name="Gautier V."/>
            <person name="Ament-Velasquez S.L."/>
            <person name="Kruys A."/>
            <person name="Hutchinson M.I."/>
            <person name="Powell A.J."/>
            <person name="Barry K."/>
            <person name="Miller A.N."/>
            <person name="Grigoriev I.V."/>
            <person name="Debuchy R."/>
            <person name="Gladieux P."/>
            <person name="Hiltunen Thoren M."/>
            <person name="Johannesson H."/>
        </authorList>
    </citation>
    <scope>NUCLEOTIDE SEQUENCE</scope>
    <source>
        <strain evidence="3">PSN293</strain>
    </source>
</reference>
<feature type="region of interest" description="Disordered" evidence="1">
    <location>
        <begin position="1284"/>
        <end position="1338"/>
    </location>
</feature>
<protein>
    <submittedName>
        <fullName evidence="3">Uncharacterized protein</fullName>
    </submittedName>
</protein>
<accession>A0AAN6YDU5</accession>
<feature type="compositionally biased region" description="Polar residues" evidence="1">
    <location>
        <begin position="915"/>
        <end position="927"/>
    </location>
</feature>
<evidence type="ECO:0000256" key="1">
    <source>
        <dbReference type="SAM" id="MobiDB-lite"/>
    </source>
</evidence>
<keyword evidence="4" id="KW-1185">Reference proteome</keyword>
<feature type="compositionally biased region" description="Low complexity" evidence="1">
    <location>
        <begin position="547"/>
        <end position="564"/>
    </location>
</feature>
<keyword evidence="2" id="KW-0812">Transmembrane</keyword>
<reference evidence="3" key="2">
    <citation type="submission" date="2023-05" db="EMBL/GenBank/DDBJ databases">
        <authorList>
            <consortium name="Lawrence Berkeley National Laboratory"/>
            <person name="Steindorff A."/>
            <person name="Hensen N."/>
            <person name="Bonometti L."/>
            <person name="Westerberg I."/>
            <person name="Brannstrom I.O."/>
            <person name="Guillou S."/>
            <person name="Cros-Aarteil S."/>
            <person name="Calhoun S."/>
            <person name="Haridas S."/>
            <person name="Kuo A."/>
            <person name="Mondo S."/>
            <person name="Pangilinan J."/>
            <person name="Riley R."/>
            <person name="Labutti K."/>
            <person name="Andreopoulos B."/>
            <person name="Lipzen A."/>
            <person name="Chen C."/>
            <person name="Yanf M."/>
            <person name="Daum C."/>
            <person name="Ng V."/>
            <person name="Clum A."/>
            <person name="Ohm R."/>
            <person name="Martin F."/>
            <person name="Silar P."/>
            <person name="Natvig D."/>
            <person name="Lalanne C."/>
            <person name="Gautier V."/>
            <person name="Ament-Velasquez S.L."/>
            <person name="Kruys A."/>
            <person name="Hutchinson M.I."/>
            <person name="Powell A.J."/>
            <person name="Barry K."/>
            <person name="Miller A.N."/>
            <person name="Grigoriev I.V."/>
            <person name="Debuchy R."/>
            <person name="Gladieux P."/>
            <person name="Thoren M.H."/>
            <person name="Johannesson H."/>
        </authorList>
    </citation>
    <scope>NUCLEOTIDE SEQUENCE</scope>
    <source>
        <strain evidence="3">PSN293</strain>
    </source>
</reference>
<feature type="region of interest" description="Disordered" evidence="1">
    <location>
        <begin position="915"/>
        <end position="943"/>
    </location>
</feature>
<dbReference type="Proteomes" id="UP001301769">
    <property type="component" value="Unassembled WGS sequence"/>
</dbReference>
<sequence length="2096" mass="228103">MAVVGATPALIAAFTFGLLTNAATAALFLCYRSHGSSIFRDGPRLVLIIFLLSSALWAQVDFISVLLDVSNSVVPCQISTIFATIFDQLARFSMEQYLLWAMNSGVAKLEASSLIPQLLILARLVAGGVFAGFTRAQTDTFCVAVSSVLPVAIVVIVMDVVILGLLVVRAFQTGVVGGMKKGVDASRNKGIVFVMLGFAIWTASSVMMLLGMRSIDVAARTAAPAVGLTLLIVAVTASVESLRAPRVSGSQPPEAPSPRRLDISRDISTSDSEYPPSRYEDVKDLGFRSSTTFTNPRQAPMFKDETDPGVLPRIARPVTGISGVGGLPVQGELFPPTRPAATVSVVSSGAALDRKRSMFGKSAGGNKLVIGAPVLQSREGQNNPLSKMPLMDLRQAAQQEKDRREKVAEASMAASRSTMRISQAPDLTLEEGLKRAVSLKRKEVQSMVSQVERFPASLQPGSAGMTTSAQLSPAVDDSIRRRSPRQLEVPMVLDDNIEITATSLPRPGSLLPEQAAYSFTAVPTPAPQPVPVPVPVTVPVPTAAAVAARPAPDAAIRPSRRLPSPKSPPPPEPTKTPLQRRPTFGLPSNPRSRGMSVDQHASAAAQQTVLFVNKIVYNNPGEVEDIIKGASDRNAKADATTRLSVVNRPRPIPRKAADPQPSPSPKHRRSKSGGSMLSRKSILTSMAGSPTALPPLPDLPKSAGGALRPQPNDTKSMTFDEKMTIFFPSPPSANANAAKSNPKRRSSVPELPRIPISYMAGSSPTETEGALSRRTTIKTESIFDVDEITEMPEPGRRRAPSVADEVGDSWLPGIAPESEMRASQRSERSNTAGRRASSPVIPIPPIPGNRDSELTFGSNGPETMDDGTTAWGSIHSPEVAVPIVMASRVATQVQKPIPAGFGAAKKVGNVNRQTMARKQQPEMQQEPKTLVDDNMSKPQRASQWHYRVGDECPKFSTKMERTRSRKMPPPTPLLLNGSSVKKPIYVQAEPSPIESPGQALNQIQEQLRKLEQPVENQDSMQRIALLENLEKEMGLQENHWHEMKHDLARDSLSSVQTSSPAVQNKSVEVDAASLHVADHSSVKTSLAERRASRRALARMSSSSRRTSTQSNDNAQLSTWQKRLTEAQMEYMDTAANMFRDGSSNYLTTVTTSMTMAQLGSPTPPESEQSDDDEVDMIHEPRQISEILNLHMQTAPVPMPVASLWTPAGAPEKRSASGLWSPPAKSSPEPEVQLPSLSVRPAPRKELAPLGIHSTQLWRKPHAAVKRLADGGLWRPVWASAAPPVDPSLLPSSGQGQGSSSSSSQKAPRPLTQRPPRRTKRMTLLPDILESPKPLPDKRGTLGIFQFPWGEKSDTASVQPTTSRIMAMPGTMASGGPSTALEARSRQLEPAEYSSSFFDDYDDDEDEDMVKAVNSSDDDEDDSDDAFDETTLWEIASLLKTDNIPSKNSMFPPMSSSVIADYMDELPSDDDESSSREQSIMIGLAEESREHFFDQSPPVGGVESTTLWAMEDEQAARPLKCKGNKAPVSVGLWQHPEVRHEMPSRGLFSLDTNRSVFRTTTQEPAAKKMERKPRTEALKPLEALTSFGLWTRDSVPKKTQPIWTGGVRTLVRPRKVSSPRKPKVKSAKMPIPRNTTEAQWLAALNEAILLSYPDSEEAAAIAFSSASNIRRSRPVFVTPEFDSATRHPVFAASSLVTKSEWFHPAATGYTYDSAIVNPVFFGSLAITCPLEAVHPAMASYAAKKLRRQRSSKSSSSSSKRKEEIRAQIRALEEESDEPVVPETTDMLFAAADVPTVMTDPFIQAQIEALEQERLFVERLAQEEYMRRTSMYAAAAAAVQEEVPPMPAVINAGVEDLQRRLSRQVRQSLVLGGAEKAKQQLLQEQQPGGIVHVRSGSSSSEGSDASTTMGSMMTFSTGTTSSHSYSNSQASIVSVTSPVSQSTSSQKRSYHHNDAEVDLPVFSGCSLWTPPHKSSAAPSWQQQLPSISSLPPVIQAQGVEDAAAVQRRERGRKQIQRVKRRNEILAQIAAIEEGRLDTPREEMLRQKMWSILDLTSRQEVQMKSENKNWLRETCSVVGRREAQKEETKTRGRGVVLRY</sequence>